<keyword evidence="3" id="KW-0804">Transcription</keyword>
<dbReference type="Proteomes" id="UP000199087">
    <property type="component" value="Unassembled WGS sequence"/>
</dbReference>
<organism evidence="5 6">
    <name type="scientific">Neobacillus massiliamazoniensis</name>
    <dbReference type="NCBI Taxonomy" id="1499688"/>
    <lineage>
        <taxon>Bacteria</taxon>
        <taxon>Bacillati</taxon>
        <taxon>Bacillota</taxon>
        <taxon>Bacilli</taxon>
        <taxon>Bacillales</taxon>
        <taxon>Bacillaceae</taxon>
        <taxon>Neobacillus</taxon>
    </lineage>
</organism>
<accession>A0A0U1NVN9</accession>
<dbReference type="Pfam" id="PF20240">
    <property type="entry name" value="DUF6597"/>
    <property type="match status" value="1"/>
</dbReference>
<dbReference type="EMBL" id="CVRB01000002">
    <property type="protein sequence ID" value="CRK82101.1"/>
    <property type="molecule type" value="Genomic_DNA"/>
</dbReference>
<dbReference type="InterPro" id="IPR046532">
    <property type="entry name" value="DUF6597"/>
</dbReference>
<evidence type="ECO:0000256" key="3">
    <source>
        <dbReference type="ARBA" id="ARBA00023163"/>
    </source>
</evidence>
<protein>
    <submittedName>
        <fullName evidence="5">Helix-turn-helix domain-containing protein</fullName>
    </submittedName>
</protein>
<dbReference type="SMART" id="SM00342">
    <property type="entry name" value="HTH_ARAC"/>
    <property type="match status" value="1"/>
</dbReference>
<feature type="domain" description="HTH araC/xylS-type" evidence="4">
    <location>
        <begin position="162"/>
        <end position="261"/>
    </location>
</feature>
<dbReference type="PROSITE" id="PS01124">
    <property type="entry name" value="HTH_ARAC_FAMILY_2"/>
    <property type="match status" value="1"/>
</dbReference>
<dbReference type="AlphaFoldDB" id="A0A0U1NVN9"/>
<name>A0A0U1NVN9_9BACI</name>
<keyword evidence="2" id="KW-0238">DNA-binding</keyword>
<proteinExistence type="predicted"/>
<dbReference type="InterPro" id="IPR018060">
    <property type="entry name" value="HTH_AraC"/>
</dbReference>
<dbReference type="RefSeq" id="WP_090633839.1">
    <property type="nucleotide sequence ID" value="NZ_CVRB01000002.1"/>
</dbReference>
<dbReference type="InterPro" id="IPR050204">
    <property type="entry name" value="AraC_XylS_family_regulators"/>
</dbReference>
<dbReference type="PANTHER" id="PTHR46796">
    <property type="entry name" value="HTH-TYPE TRANSCRIPTIONAL ACTIVATOR RHAS-RELATED"/>
    <property type="match status" value="1"/>
</dbReference>
<dbReference type="PANTHER" id="PTHR46796:SF13">
    <property type="entry name" value="HTH-TYPE TRANSCRIPTIONAL ACTIVATOR RHAS"/>
    <property type="match status" value="1"/>
</dbReference>
<keyword evidence="6" id="KW-1185">Reference proteome</keyword>
<evidence type="ECO:0000256" key="2">
    <source>
        <dbReference type="ARBA" id="ARBA00023125"/>
    </source>
</evidence>
<evidence type="ECO:0000256" key="1">
    <source>
        <dbReference type="ARBA" id="ARBA00023015"/>
    </source>
</evidence>
<dbReference type="Gene3D" id="1.10.10.60">
    <property type="entry name" value="Homeodomain-like"/>
    <property type="match status" value="1"/>
</dbReference>
<dbReference type="OrthoDB" id="323290at2"/>
<dbReference type="Pfam" id="PF12833">
    <property type="entry name" value="HTH_18"/>
    <property type="match status" value="1"/>
</dbReference>
<evidence type="ECO:0000313" key="6">
    <source>
        <dbReference type="Proteomes" id="UP000199087"/>
    </source>
</evidence>
<sequence>MQDIVYKTFSPVPALRPYVKTIFVLETKSGLSKTDFSITVPNSSMKLVIPFKNNMRSIIGNCIREHKESTWFILGLSTHATVVECDADYGNICVEFKPLGAYRFFNVALNELKNQIYTAEDIFNKEGEKLQEKLKEMISIDEKVRFVQQFLCRQMLLLNKSDPITEYAVNQITKSKGLITVSELSEKMGYSRRYLATKFSENVGLSPKELTSVIKFQEAYRKMNLMSLEDNELYEMYYDQSHFIKEFKKFTGLPPKEYIMKNNKLGTIFYKE</sequence>
<dbReference type="GO" id="GO:0043565">
    <property type="term" value="F:sequence-specific DNA binding"/>
    <property type="evidence" value="ECO:0007669"/>
    <property type="project" value="InterPro"/>
</dbReference>
<dbReference type="GO" id="GO:0003700">
    <property type="term" value="F:DNA-binding transcription factor activity"/>
    <property type="evidence" value="ECO:0007669"/>
    <property type="project" value="InterPro"/>
</dbReference>
<evidence type="ECO:0000259" key="4">
    <source>
        <dbReference type="PROSITE" id="PS01124"/>
    </source>
</evidence>
<gene>
    <name evidence="5" type="ORF">BN000_02022</name>
</gene>
<dbReference type="STRING" id="1499688.BN000_02022"/>
<keyword evidence="1" id="KW-0805">Transcription regulation</keyword>
<reference evidence="6" key="1">
    <citation type="submission" date="2015-05" db="EMBL/GenBank/DDBJ databases">
        <authorList>
            <person name="Urmite Genomes"/>
        </authorList>
    </citation>
    <scope>NUCLEOTIDE SEQUENCE [LARGE SCALE GENOMIC DNA]</scope>
    <source>
        <strain evidence="6">LF1</strain>
    </source>
</reference>
<evidence type="ECO:0000313" key="5">
    <source>
        <dbReference type="EMBL" id="CRK82101.1"/>
    </source>
</evidence>